<name>A0A5N6U5D7_ASPAV</name>
<keyword evidence="3" id="KW-1185">Reference proteome</keyword>
<dbReference type="Proteomes" id="UP000325780">
    <property type="component" value="Unassembled WGS sequence"/>
</dbReference>
<organism evidence="2 3">
    <name type="scientific">Aspergillus avenaceus</name>
    <dbReference type="NCBI Taxonomy" id="36643"/>
    <lineage>
        <taxon>Eukaryota</taxon>
        <taxon>Fungi</taxon>
        <taxon>Dikarya</taxon>
        <taxon>Ascomycota</taxon>
        <taxon>Pezizomycotina</taxon>
        <taxon>Eurotiomycetes</taxon>
        <taxon>Eurotiomycetidae</taxon>
        <taxon>Eurotiales</taxon>
        <taxon>Aspergillaceae</taxon>
        <taxon>Aspergillus</taxon>
        <taxon>Aspergillus subgen. Circumdati</taxon>
    </lineage>
</organism>
<accession>A0A5N6U5D7</accession>
<evidence type="ECO:0000313" key="3">
    <source>
        <dbReference type="Proteomes" id="UP000325780"/>
    </source>
</evidence>
<evidence type="ECO:0000256" key="1">
    <source>
        <dbReference type="SAM" id="MobiDB-lite"/>
    </source>
</evidence>
<dbReference type="EMBL" id="ML742035">
    <property type="protein sequence ID" value="KAE8153782.1"/>
    <property type="molecule type" value="Genomic_DNA"/>
</dbReference>
<evidence type="ECO:0000313" key="2">
    <source>
        <dbReference type="EMBL" id="KAE8153782.1"/>
    </source>
</evidence>
<gene>
    <name evidence="2" type="ORF">BDV25DRAFT_148797</name>
</gene>
<feature type="compositionally biased region" description="Polar residues" evidence="1">
    <location>
        <begin position="8"/>
        <end position="29"/>
    </location>
</feature>
<dbReference type="AlphaFoldDB" id="A0A5N6U5D7"/>
<protein>
    <submittedName>
        <fullName evidence="2">Uncharacterized protein</fullName>
    </submittedName>
</protein>
<sequence length="61" mass="7090">MNHRAVVPSTSLSQPPHHINPSTSPMTPNTKYVYCINRHSTRRFQKVFYHNHITKKTSSVE</sequence>
<feature type="region of interest" description="Disordered" evidence="1">
    <location>
        <begin position="1"/>
        <end position="29"/>
    </location>
</feature>
<reference evidence="2 3" key="1">
    <citation type="submission" date="2019-04" db="EMBL/GenBank/DDBJ databases">
        <title>Friends and foes A comparative genomics study of 23 Aspergillus species from section Flavi.</title>
        <authorList>
            <consortium name="DOE Joint Genome Institute"/>
            <person name="Kjaerbolling I."/>
            <person name="Vesth T."/>
            <person name="Frisvad J.C."/>
            <person name="Nybo J.L."/>
            <person name="Theobald S."/>
            <person name="Kildgaard S."/>
            <person name="Isbrandt T."/>
            <person name="Kuo A."/>
            <person name="Sato A."/>
            <person name="Lyhne E.K."/>
            <person name="Kogle M.E."/>
            <person name="Wiebenga A."/>
            <person name="Kun R.S."/>
            <person name="Lubbers R.J."/>
            <person name="Makela M.R."/>
            <person name="Barry K."/>
            <person name="Chovatia M."/>
            <person name="Clum A."/>
            <person name="Daum C."/>
            <person name="Haridas S."/>
            <person name="He G."/>
            <person name="LaButti K."/>
            <person name="Lipzen A."/>
            <person name="Mondo S."/>
            <person name="Riley R."/>
            <person name="Salamov A."/>
            <person name="Simmons B.A."/>
            <person name="Magnuson J.K."/>
            <person name="Henrissat B."/>
            <person name="Mortensen U.H."/>
            <person name="Larsen T.O."/>
            <person name="Devries R.P."/>
            <person name="Grigoriev I.V."/>
            <person name="Machida M."/>
            <person name="Baker S.E."/>
            <person name="Andersen M.R."/>
        </authorList>
    </citation>
    <scope>NUCLEOTIDE SEQUENCE [LARGE SCALE GENOMIC DNA]</scope>
    <source>
        <strain evidence="2 3">IBT 18842</strain>
    </source>
</reference>
<proteinExistence type="predicted"/>